<evidence type="ECO:0000313" key="8">
    <source>
        <dbReference type="Proteomes" id="UP000694843"/>
    </source>
</evidence>
<dbReference type="KEGG" id="hazt:108678925"/>
<evidence type="ECO:0000259" key="7">
    <source>
        <dbReference type="Pfam" id="PF14656"/>
    </source>
</evidence>
<dbReference type="PANTHER" id="PTHR12472:SF0">
    <property type="entry name" value="RAB3 GTPASE-ACTIVATING PROTEIN NON-CATALYTIC SUBUNIT"/>
    <property type="match status" value="1"/>
</dbReference>
<comment type="similarity">
    <text evidence="2">Belongs to the Rab3-GAP regulatory subunit family.</text>
</comment>
<dbReference type="InterPro" id="IPR029257">
    <property type="entry name" value="RAB3GAP2_C"/>
</dbReference>
<dbReference type="InterPro" id="IPR026059">
    <property type="entry name" value="Rab3GAP2"/>
</dbReference>
<evidence type="ECO:0000259" key="6">
    <source>
        <dbReference type="Pfam" id="PF14655"/>
    </source>
</evidence>
<evidence type="ECO:0000256" key="1">
    <source>
        <dbReference type="ARBA" id="ARBA00004496"/>
    </source>
</evidence>
<feature type="region of interest" description="Disordered" evidence="5">
    <location>
        <begin position="836"/>
        <end position="857"/>
    </location>
</feature>
<evidence type="ECO:0000256" key="4">
    <source>
        <dbReference type="ARBA" id="ARBA00022490"/>
    </source>
</evidence>
<reference evidence="9" key="1">
    <citation type="submission" date="2025-08" db="UniProtKB">
        <authorList>
            <consortium name="RefSeq"/>
        </authorList>
    </citation>
    <scope>IDENTIFICATION</scope>
    <source>
        <tissue evidence="9">Whole organism</tissue>
    </source>
</reference>
<name>A0A979FS48_HYAAZ</name>
<feature type="region of interest" description="Disordered" evidence="5">
    <location>
        <begin position="1212"/>
        <end position="1233"/>
    </location>
</feature>
<feature type="region of interest" description="Disordered" evidence="5">
    <location>
        <begin position="1162"/>
        <end position="1182"/>
    </location>
</feature>
<dbReference type="Pfam" id="PF14655">
    <property type="entry name" value="RAB3GAP2_N"/>
    <property type="match status" value="2"/>
</dbReference>
<dbReference type="OMA" id="SWCGELE"/>
<feature type="domain" description="Rab3-GAP regulatory subunit N-terminal" evidence="6">
    <location>
        <begin position="64"/>
        <end position="174"/>
    </location>
</feature>
<organism evidence="8 9">
    <name type="scientific">Hyalella azteca</name>
    <name type="common">Amphipod</name>
    <dbReference type="NCBI Taxonomy" id="294128"/>
    <lineage>
        <taxon>Eukaryota</taxon>
        <taxon>Metazoa</taxon>
        <taxon>Ecdysozoa</taxon>
        <taxon>Arthropoda</taxon>
        <taxon>Crustacea</taxon>
        <taxon>Multicrustacea</taxon>
        <taxon>Malacostraca</taxon>
        <taxon>Eumalacostraca</taxon>
        <taxon>Peracarida</taxon>
        <taxon>Amphipoda</taxon>
        <taxon>Senticaudata</taxon>
        <taxon>Talitrida</taxon>
        <taxon>Talitroidea</taxon>
        <taxon>Hyalellidae</taxon>
        <taxon>Hyalella</taxon>
    </lineage>
</organism>
<protein>
    <submittedName>
        <fullName evidence="9">LOW QUALITY PROTEIN: rab3 GTPase-activating protein non-catalytic subunit</fullName>
    </submittedName>
</protein>
<keyword evidence="3" id="KW-0343">GTPase activation</keyword>
<accession>A0A979FS48</accession>
<keyword evidence="4" id="KW-0963">Cytoplasm</keyword>
<dbReference type="GO" id="GO:0005737">
    <property type="term" value="C:cytoplasm"/>
    <property type="evidence" value="ECO:0007669"/>
    <property type="project" value="UniProtKB-SubCell"/>
</dbReference>
<feature type="domain" description="Rab3-GAP regulatory subunit N-terminal" evidence="6">
    <location>
        <begin position="310"/>
        <end position="358"/>
    </location>
</feature>
<gene>
    <name evidence="9" type="primary">LOC108678925</name>
</gene>
<feature type="domain" description="Rab3GAP regulatory subunit C-terminal" evidence="7">
    <location>
        <begin position="1233"/>
        <end position="1444"/>
    </location>
</feature>
<sequence length="1467" mass="161330">MSISGASFWIWSPDSAWTDDWGSWDPLDQPSSLNDSHHCYNLKALHGSFQGGKAADKAGSEANWLNECKVSVSPTGDVMAIARERKLCVLTGSWEVPEDAEEQLVLRPAWRGVPSVCPEDISAVMCLPISSLQRSSAGAPDFTCILVCTQAGSVAWLTQNGVVLLQKHFEEPGVGVLGVEVRTESDCLALKYSIHYSSLYHKIITNNNEHYYLSCISILKQVPRVTSVGIAGSARECLYDAMSHATLTQAGFNRDAIIGGLRTSAVSLLTAGEEPYVALFKGRHEPTPLHVSDVAKQLASALTSRVMGAARWCLPEGRRCGTAVAVSPDPRLVAVTDTFGRVVLVDVAAGYAVRIWKGKWLLYTNHGMLGSRERELLHSVLLLTPDGALQRLEIPFHLLLEGRTTKRARDYHLFRSFKASVKRGEEDAAAALSSQLQTSAARVQLLSFLAHCPSVYSPVLLHRVLLALWPLYLPEAPQLLPPINNEKESGKSCEQNRQDPPECLCRALNIELSHRLSLESSKLEPLMRPQQQPSNVKVKFSNDAPRFRVNIAWFLRNFDLGVVKESVQPHLNTAQLRLKDLNDRSINNSLGSRQIETPTLRATDDAAVATIPGTDSSEPLPIALRDNISKDRKSALNRFLFGWQWSKQNIATIHASLKASGVHVKSLLKLLLLYWSSSYEDESNVFTSGGPVKVLTPPPHAPPNVGPNAYRGVVERMMETLKMASLLTSLASLTEESVTQSKDERNAWWSSVRAQLVSWPCVRGAYLTALASRFINSKLEARLKRLRRLQLKQSRGTSTNEPETRVDSMAEESNVKNQTVSPEPCVSNHINASSLNLPTHELGDNSHQVDAPLSSGNVSSTAATDWDLFTEIEEEVKLLLAGSYENPGVLSEWEDCSVESTEWAVVVKQLERLLPLERLLNFCSPATAAPGVSVKRMIDKGKGGVCEAVAQWLVRTGLSCEALASLTSSVDAHILHCKKLNHDYAEEALEIDEDDVPEGAHLNLLENSFPNDSHLDLVSIYERVVEVSAVFPESMSAASLAASVAWESAAAWLHSAHDPVLLSTAAAMAANIPNSHVRHGVSVMVWEKWVGPVLRRVCEAIERQGALPSPSQCLSAIKMPRHALLPFLTAARQLLAVIMESNVKCQTEKAQVPHVDSFWQHSRVQSPGVKEANEENELNSDKHDRQNQVGNMVAIHENTASEPSLIQHRFIDRQGDGRPDLPSSTSGRRGSWHGPKSLVEVAVLQRATSYDLVLLHAQLTDTLRLIATLDIRGKKPLALYNERSRCVLHKSLHVDWAQGGVDEAPSVTSARLEFLTSAITAAIATLPDQPVYQEVSGELWGVGLDHLYRYQVIELYSCGHDKFAEDAVRLVRQTRQLGQNLVLLAACRYKYLLDTSPRPVPLTVNLGASISHWIKSLDANQLKNPNVAVSDSVQLLRTAMRLLPDSSADHSKAENLLFAFTSLLDSA</sequence>
<evidence type="ECO:0000313" key="9">
    <source>
        <dbReference type="RefSeq" id="XP_047739979.1"/>
    </source>
</evidence>
<evidence type="ECO:0000256" key="3">
    <source>
        <dbReference type="ARBA" id="ARBA00022468"/>
    </source>
</evidence>
<dbReference type="InterPro" id="IPR032839">
    <property type="entry name" value="RAB3GAP_N"/>
</dbReference>
<dbReference type="Pfam" id="PF14656">
    <property type="entry name" value="RAB3GAP2_C"/>
    <property type="match status" value="2"/>
</dbReference>
<dbReference type="GO" id="GO:0005096">
    <property type="term" value="F:GTPase activator activity"/>
    <property type="evidence" value="ECO:0007669"/>
    <property type="project" value="UniProtKB-KW"/>
</dbReference>
<evidence type="ECO:0000256" key="5">
    <source>
        <dbReference type="SAM" id="MobiDB-lite"/>
    </source>
</evidence>
<dbReference type="RefSeq" id="XP_047739979.1">
    <property type="nucleotide sequence ID" value="XM_047884023.1"/>
</dbReference>
<dbReference type="CTD" id="34626"/>
<proteinExistence type="inferred from homology"/>
<dbReference type="OrthoDB" id="2019917at2759"/>
<feature type="domain" description="Rab3GAP regulatory subunit C-terminal" evidence="7">
    <location>
        <begin position="884"/>
        <end position="1179"/>
    </location>
</feature>
<dbReference type="Proteomes" id="UP000694843">
    <property type="component" value="Unplaced"/>
</dbReference>
<dbReference type="GeneID" id="108678925"/>
<comment type="subcellular location">
    <subcellularLocation>
        <location evidence="1">Cytoplasm</location>
    </subcellularLocation>
</comment>
<evidence type="ECO:0000256" key="2">
    <source>
        <dbReference type="ARBA" id="ARBA00008153"/>
    </source>
</evidence>
<dbReference type="PANTHER" id="PTHR12472">
    <property type="entry name" value="RAB3-GAP REGULATORY DOMAIN"/>
    <property type="match status" value="1"/>
</dbReference>
<feature type="region of interest" description="Disordered" evidence="5">
    <location>
        <begin position="792"/>
        <end position="823"/>
    </location>
</feature>
<keyword evidence="8" id="KW-1185">Reference proteome</keyword>